<dbReference type="Pfam" id="PF00697">
    <property type="entry name" value="PRAI"/>
    <property type="match status" value="1"/>
</dbReference>
<dbReference type="SUPFAM" id="SSF51366">
    <property type="entry name" value="Ribulose-phoshate binding barrel"/>
    <property type="match status" value="1"/>
</dbReference>
<keyword evidence="7 9" id="KW-0057">Aromatic amino acid biosynthesis</keyword>
<keyword evidence="8 9" id="KW-0413">Isomerase</keyword>
<dbReference type="GO" id="GO:0004640">
    <property type="term" value="F:phosphoribosylanthranilate isomerase activity"/>
    <property type="evidence" value="ECO:0007669"/>
    <property type="project" value="UniProtKB-UniRule"/>
</dbReference>
<gene>
    <name evidence="9" type="primary">trpF</name>
    <name evidence="11" type="ORF">SAMN05192558_107320</name>
</gene>
<reference evidence="12" key="1">
    <citation type="submission" date="2016-10" db="EMBL/GenBank/DDBJ databases">
        <authorList>
            <person name="Varghese N."/>
            <person name="Submissions S."/>
        </authorList>
    </citation>
    <scope>NUCLEOTIDE SEQUENCE [LARGE SCALE GENOMIC DNA]</scope>
    <source>
        <strain evidence="12">IBRC-M 10655</strain>
    </source>
</reference>
<evidence type="ECO:0000259" key="10">
    <source>
        <dbReference type="Pfam" id="PF00697"/>
    </source>
</evidence>
<dbReference type="InterPro" id="IPR013785">
    <property type="entry name" value="Aldolase_TIM"/>
</dbReference>
<accession>A0A1H0R7S5</accession>
<dbReference type="RefSeq" id="WP_091378038.1">
    <property type="nucleotide sequence ID" value="NZ_FNDV01000004.1"/>
</dbReference>
<comment type="catalytic activity">
    <reaction evidence="1 9">
        <text>N-(5-phospho-beta-D-ribosyl)anthranilate = 1-(2-carboxyphenylamino)-1-deoxy-D-ribulose 5-phosphate</text>
        <dbReference type="Rhea" id="RHEA:21540"/>
        <dbReference type="ChEBI" id="CHEBI:18277"/>
        <dbReference type="ChEBI" id="CHEBI:58613"/>
        <dbReference type="EC" id="5.3.1.24"/>
    </reaction>
</comment>
<dbReference type="Gene3D" id="3.20.20.70">
    <property type="entry name" value="Aldolase class I"/>
    <property type="match status" value="1"/>
</dbReference>
<evidence type="ECO:0000256" key="9">
    <source>
        <dbReference type="HAMAP-Rule" id="MF_00135"/>
    </source>
</evidence>
<comment type="similarity">
    <text evidence="9">Belongs to the TrpF family.</text>
</comment>
<comment type="pathway">
    <text evidence="2 9">Amino-acid biosynthesis; L-tryptophan biosynthesis; L-tryptophan from chorismate: step 3/5.</text>
</comment>
<dbReference type="EC" id="5.3.1.24" evidence="3 9"/>
<dbReference type="HAMAP" id="MF_00135">
    <property type="entry name" value="PRAI"/>
    <property type="match status" value="1"/>
</dbReference>
<dbReference type="PANTHER" id="PTHR42894:SF1">
    <property type="entry name" value="N-(5'-PHOSPHORIBOSYL)ANTHRANILATE ISOMERASE"/>
    <property type="match status" value="1"/>
</dbReference>
<dbReference type="UniPathway" id="UPA00035">
    <property type="reaction ID" value="UER00042"/>
</dbReference>
<evidence type="ECO:0000313" key="12">
    <source>
        <dbReference type="Proteomes" id="UP000199651"/>
    </source>
</evidence>
<proteinExistence type="inferred from homology"/>
<evidence type="ECO:0000256" key="7">
    <source>
        <dbReference type="ARBA" id="ARBA00023141"/>
    </source>
</evidence>
<keyword evidence="6 9" id="KW-0822">Tryptophan biosynthesis</keyword>
<dbReference type="Proteomes" id="UP000199651">
    <property type="component" value="Unassembled WGS sequence"/>
</dbReference>
<evidence type="ECO:0000256" key="2">
    <source>
        <dbReference type="ARBA" id="ARBA00004664"/>
    </source>
</evidence>
<keyword evidence="5 9" id="KW-0028">Amino-acid biosynthesis</keyword>
<keyword evidence="12" id="KW-1185">Reference proteome</keyword>
<dbReference type="AlphaFoldDB" id="A0A1H0R7S5"/>
<evidence type="ECO:0000256" key="3">
    <source>
        <dbReference type="ARBA" id="ARBA00012572"/>
    </source>
</evidence>
<evidence type="ECO:0000256" key="8">
    <source>
        <dbReference type="ARBA" id="ARBA00023235"/>
    </source>
</evidence>
<dbReference type="InterPro" id="IPR001240">
    <property type="entry name" value="PRAI_dom"/>
</dbReference>
<dbReference type="EMBL" id="FNJB01000007">
    <property type="protein sequence ID" value="SDP25018.1"/>
    <property type="molecule type" value="Genomic_DNA"/>
</dbReference>
<dbReference type="InterPro" id="IPR011060">
    <property type="entry name" value="RibuloseP-bd_barrel"/>
</dbReference>
<protein>
    <recommendedName>
        <fullName evidence="4 9">N-(5'-phosphoribosyl)anthranilate isomerase</fullName>
        <shortName evidence="9">PRAI</shortName>
        <ecNumber evidence="3 9">5.3.1.24</ecNumber>
    </recommendedName>
</protein>
<evidence type="ECO:0000256" key="6">
    <source>
        <dbReference type="ARBA" id="ARBA00022822"/>
    </source>
</evidence>
<dbReference type="OrthoDB" id="3692632at2"/>
<dbReference type="GO" id="GO:0000162">
    <property type="term" value="P:L-tryptophan biosynthetic process"/>
    <property type="evidence" value="ECO:0007669"/>
    <property type="project" value="UniProtKB-UniRule"/>
</dbReference>
<evidence type="ECO:0000313" key="11">
    <source>
        <dbReference type="EMBL" id="SDP25018.1"/>
    </source>
</evidence>
<dbReference type="PANTHER" id="PTHR42894">
    <property type="entry name" value="N-(5'-PHOSPHORIBOSYL)ANTHRANILATE ISOMERASE"/>
    <property type="match status" value="1"/>
</dbReference>
<dbReference type="InterPro" id="IPR044643">
    <property type="entry name" value="TrpF_fam"/>
</dbReference>
<evidence type="ECO:0000256" key="5">
    <source>
        <dbReference type="ARBA" id="ARBA00022605"/>
    </source>
</evidence>
<feature type="domain" description="N-(5'phosphoribosyl) anthranilate isomerase (PRAI)" evidence="10">
    <location>
        <begin position="57"/>
        <end position="208"/>
    </location>
</feature>
<organism evidence="11 12">
    <name type="scientific">Actinokineospora alba</name>
    <dbReference type="NCBI Taxonomy" id="504798"/>
    <lineage>
        <taxon>Bacteria</taxon>
        <taxon>Bacillati</taxon>
        <taxon>Actinomycetota</taxon>
        <taxon>Actinomycetes</taxon>
        <taxon>Pseudonocardiales</taxon>
        <taxon>Pseudonocardiaceae</taxon>
        <taxon>Actinokineospora</taxon>
    </lineage>
</organism>
<evidence type="ECO:0000256" key="4">
    <source>
        <dbReference type="ARBA" id="ARBA00022272"/>
    </source>
</evidence>
<evidence type="ECO:0000256" key="1">
    <source>
        <dbReference type="ARBA" id="ARBA00001164"/>
    </source>
</evidence>
<name>A0A1H0R7S5_9PSEU</name>
<dbReference type="STRING" id="504798.SAMN05421871_104319"/>
<sequence length="222" mass="22740">MRLKICGATRTADIALLADGGADLVGLWCGVPGGHADLPADRLGSLAGAVSASGMTPVLVTFLSSSAAVVDLAAAAGVEWVQLHGYQQPGTARALKAAGLTVVKVLHVRDGRCLETPLIGAYERAGVDLFLLDAVGTDGALGSTGQSLDPAVVLEVAEAVTRPFLLAGGLRADSAGEFRAVSGHPRFAGIDVDSGSRGTDGRFDRDRIALLRREWTDRAVAG</sequence>